<dbReference type="Proteomes" id="UP001595797">
    <property type="component" value="Unassembled WGS sequence"/>
</dbReference>
<dbReference type="PROSITE" id="PS50109">
    <property type="entry name" value="HIS_KIN"/>
    <property type="match status" value="1"/>
</dbReference>
<keyword evidence="6" id="KW-0547">Nucleotide-binding</keyword>
<evidence type="ECO:0000256" key="2">
    <source>
        <dbReference type="ARBA" id="ARBA00004236"/>
    </source>
</evidence>
<evidence type="ECO:0000256" key="6">
    <source>
        <dbReference type="ARBA" id="ARBA00022741"/>
    </source>
</evidence>
<dbReference type="InterPro" id="IPR036097">
    <property type="entry name" value="HisK_dim/P_sf"/>
</dbReference>
<dbReference type="SUPFAM" id="SSF55874">
    <property type="entry name" value="ATPase domain of HSP90 chaperone/DNA topoisomerase II/histidine kinase"/>
    <property type="match status" value="1"/>
</dbReference>
<dbReference type="InterPro" id="IPR013656">
    <property type="entry name" value="PAS_4"/>
</dbReference>
<feature type="transmembrane region" description="Helical" evidence="12">
    <location>
        <begin position="127"/>
        <end position="146"/>
    </location>
</feature>
<feature type="transmembrane region" description="Helical" evidence="12">
    <location>
        <begin position="55"/>
        <end position="74"/>
    </location>
</feature>
<dbReference type="SMART" id="SM00387">
    <property type="entry name" value="HATPase_c"/>
    <property type="match status" value="1"/>
</dbReference>
<keyword evidence="15" id="KW-1185">Reference proteome</keyword>
<keyword evidence="4" id="KW-0597">Phosphoprotein</keyword>
<evidence type="ECO:0000313" key="14">
    <source>
        <dbReference type="EMBL" id="MFC4902292.1"/>
    </source>
</evidence>
<protein>
    <recommendedName>
        <fullName evidence="10">Sensor-like histidine kinase SenX3</fullName>
        <ecNumber evidence="3">2.7.13.3</ecNumber>
    </recommendedName>
</protein>
<dbReference type="CDD" id="cd00075">
    <property type="entry name" value="HATPase"/>
    <property type="match status" value="1"/>
</dbReference>
<feature type="domain" description="Histidine kinase" evidence="13">
    <location>
        <begin position="328"/>
        <end position="541"/>
    </location>
</feature>
<organism evidence="14 15">
    <name type="scientific">Kocuria oceani</name>
    <dbReference type="NCBI Taxonomy" id="988827"/>
    <lineage>
        <taxon>Bacteria</taxon>
        <taxon>Bacillati</taxon>
        <taxon>Actinomycetota</taxon>
        <taxon>Actinomycetes</taxon>
        <taxon>Micrococcales</taxon>
        <taxon>Micrococcaceae</taxon>
        <taxon>Kocuria</taxon>
    </lineage>
</organism>
<keyword evidence="5" id="KW-0808">Transferase</keyword>
<evidence type="ECO:0000259" key="13">
    <source>
        <dbReference type="PROSITE" id="PS50109"/>
    </source>
</evidence>
<dbReference type="SUPFAM" id="SSF47384">
    <property type="entry name" value="Homodimeric domain of signal transducing histidine kinase"/>
    <property type="match status" value="1"/>
</dbReference>
<dbReference type="EC" id="2.7.13.3" evidence="3"/>
<dbReference type="InterPro" id="IPR035965">
    <property type="entry name" value="PAS-like_dom_sf"/>
</dbReference>
<dbReference type="EMBL" id="JBHSIW010000003">
    <property type="protein sequence ID" value="MFC4902292.1"/>
    <property type="molecule type" value="Genomic_DNA"/>
</dbReference>
<dbReference type="InterPro" id="IPR005467">
    <property type="entry name" value="His_kinase_dom"/>
</dbReference>
<evidence type="ECO:0000256" key="12">
    <source>
        <dbReference type="SAM" id="Phobius"/>
    </source>
</evidence>
<dbReference type="InterPro" id="IPR036890">
    <property type="entry name" value="HATPase_C_sf"/>
</dbReference>
<feature type="transmembrane region" description="Helical" evidence="12">
    <location>
        <begin position="103"/>
        <end position="120"/>
    </location>
</feature>
<dbReference type="PRINTS" id="PR00344">
    <property type="entry name" value="BCTRLSENSOR"/>
</dbReference>
<dbReference type="InterPro" id="IPR003661">
    <property type="entry name" value="HisK_dim/P_dom"/>
</dbReference>
<evidence type="ECO:0000256" key="3">
    <source>
        <dbReference type="ARBA" id="ARBA00012438"/>
    </source>
</evidence>
<dbReference type="Gene3D" id="1.10.287.130">
    <property type="match status" value="1"/>
</dbReference>
<keyword evidence="12" id="KW-0472">Membrane</keyword>
<dbReference type="Pfam" id="PF08448">
    <property type="entry name" value="PAS_4"/>
    <property type="match status" value="1"/>
</dbReference>
<evidence type="ECO:0000256" key="5">
    <source>
        <dbReference type="ARBA" id="ARBA00022679"/>
    </source>
</evidence>
<accession>A0ABV9TEF1</accession>
<dbReference type="GO" id="GO:0016301">
    <property type="term" value="F:kinase activity"/>
    <property type="evidence" value="ECO:0007669"/>
    <property type="project" value="UniProtKB-KW"/>
</dbReference>
<dbReference type="InterPro" id="IPR003594">
    <property type="entry name" value="HATPase_dom"/>
</dbReference>
<reference evidence="15" key="1">
    <citation type="journal article" date="2019" name="Int. J. Syst. Evol. Microbiol.">
        <title>The Global Catalogue of Microorganisms (GCM) 10K type strain sequencing project: providing services to taxonomists for standard genome sequencing and annotation.</title>
        <authorList>
            <consortium name="The Broad Institute Genomics Platform"/>
            <consortium name="The Broad Institute Genome Sequencing Center for Infectious Disease"/>
            <person name="Wu L."/>
            <person name="Ma J."/>
        </authorList>
    </citation>
    <scope>NUCLEOTIDE SEQUENCE [LARGE SCALE GENOMIC DNA]</scope>
    <source>
        <strain evidence="15">CGMCC 4.6946</strain>
    </source>
</reference>
<evidence type="ECO:0000256" key="7">
    <source>
        <dbReference type="ARBA" id="ARBA00022777"/>
    </source>
</evidence>
<dbReference type="CDD" id="cd00082">
    <property type="entry name" value="HisKA"/>
    <property type="match status" value="1"/>
</dbReference>
<comment type="subcellular location">
    <subcellularLocation>
        <location evidence="2">Cell membrane</location>
    </subcellularLocation>
</comment>
<dbReference type="Gene3D" id="3.30.450.20">
    <property type="entry name" value="PAS domain"/>
    <property type="match status" value="1"/>
</dbReference>
<dbReference type="SMART" id="SM00388">
    <property type="entry name" value="HisKA"/>
    <property type="match status" value="1"/>
</dbReference>
<name>A0ABV9TEF1_9MICC</name>
<feature type="transmembrane region" description="Helical" evidence="12">
    <location>
        <begin position="29"/>
        <end position="49"/>
    </location>
</feature>
<dbReference type="Pfam" id="PF00512">
    <property type="entry name" value="HisKA"/>
    <property type="match status" value="1"/>
</dbReference>
<comment type="catalytic activity">
    <reaction evidence="1">
        <text>ATP + protein L-histidine = ADP + protein N-phospho-L-histidine.</text>
        <dbReference type="EC" id="2.7.13.3"/>
    </reaction>
</comment>
<dbReference type="InterPro" id="IPR004358">
    <property type="entry name" value="Sig_transdc_His_kin-like_C"/>
</dbReference>
<feature type="transmembrane region" description="Helical" evidence="12">
    <location>
        <begin position="152"/>
        <end position="177"/>
    </location>
</feature>
<evidence type="ECO:0000256" key="10">
    <source>
        <dbReference type="ARBA" id="ARBA00039401"/>
    </source>
</evidence>
<gene>
    <name evidence="14" type="ORF">ACFPCS_01775</name>
</gene>
<keyword evidence="12" id="KW-1133">Transmembrane helix</keyword>
<evidence type="ECO:0000256" key="9">
    <source>
        <dbReference type="ARBA" id="ARBA00023012"/>
    </source>
</evidence>
<dbReference type="PANTHER" id="PTHR42878:SF7">
    <property type="entry name" value="SENSOR HISTIDINE KINASE GLRK"/>
    <property type="match status" value="1"/>
</dbReference>
<evidence type="ECO:0000256" key="1">
    <source>
        <dbReference type="ARBA" id="ARBA00000085"/>
    </source>
</evidence>
<dbReference type="SUPFAM" id="SSF55785">
    <property type="entry name" value="PYP-like sensor domain (PAS domain)"/>
    <property type="match status" value="1"/>
</dbReference>
<evidence type="ECO:0000256" key="8">
    <source>
        <dbReference type="ARBA" id="ARBA00022840"/>
    </source>
</evidence>
<evidence type="ECO:0000256" key="11">
    <source>
        <dbReference type="SAM" id="MobiDB-lite"/>
    </source>
</evidence>
<evidence type="ECO:0000313" key="15">
    <source>
        <dbReference type="Proteomes" id="UP001595797"/>
    </source>
</evidence>
<dbReference type="PANTHER" id="PTHR42878">
    <property type="entry name" value="TWO-COMPONENT HISTIDINE KINASE"/>
    <property type="match status" value="1"/>
</dbReference>
<comment type="caution">
    <text evidence="14">The sequence shown here is derived from an EMBL/GenBank/DDBJ whole genome shotgun (WGS) entry which is preliminary data.</text>
</comment>
<dbReference type="InterPro" id="IPR050351">
    <property type="entry name" value="BphY/WalK/GraS-like"/>
</dbReference>
<keyword evidence="7 14" id="KW-0418">Kinase</keyword>
<feature type="region of interest" description="Disordered" evidence="11">
    <location>
        <begin position="541"/>
        <end position="568"/>
    </location>
</feature>
<keyword evidence="9" id="KW-0902">Two-component regulatory system</keyword>
<keyword evidence="12" id="KW-0812">Transmembrane</keyword>
<keyword evidence="8" id="KW-0067">ATP-binding</keyword>
<dbReference type="RefSeq" id="WP_277551078.1">
    <property type="nucleotide sequence ID" value="NZ_JARAMH010000006.1"/>
</dbReference>
<dbReference type="Pfam" id="PF02518">
    <property type="entry name" value="HATPase_c"/>
    <property type="match status" value="1"/>
</dbReference>
<evidence type="ECO:0000256" key="4">
    <source>
        <dbReference type="ARBA" id="ARBA00022553"/>
    </source>
</evidence>
<sequence>MDALLAPRSLVPKQFHELSLRGRVVVSQMPQAVTTALLLLVLAVVRAPWLADPLVLWGGALTAVLTLACALVPWDRLPERSYLAIPVLDFVPIGLLFEGLFPNVLGVPFLAAIPVLWLVASAQLPRSAAALGALLTTAMLWAPELLRPGPVVLSALTAPLLIPLMILAIGTMAQVLVNSAEAKDAQLRRLLAAGDRRERLLSTVLDSVEVGVLALDETGRPLLTNNRRLHDHAQQRLAPAATSPRLDLYDGAGAPLPPAATPIARAVAGESFSATLVRVGAPPGQQVLSVTARVMRDEHGRAEGSVLSFSDVTELVDALQAKDDFVAGISHELRTPLTSIRGYTELLAMDERLPSSAHNGLEVIERNADQLLSLVEDLLSAHRDAADLHRVPVDLVGLLEQSVAAAQPHAARAGVSVKSWAPESLVLDCDPVRIGQVLDNLVSNAVKYSPPDSAVFVVGTHTADRAQVQVIDHGHGMSPEDMGKVFEKFYRSRTARMSTTPGLGVGLALCKAIVEQHGGTLTCHSSLGEGTIFTLTLPLTPAPAAHPGGENGRPNADRSTDPIGASGA</sequence>
<proteinExistence type="predicted"/>
<dbReference type="Gene3D" id="3.30.565.10">
    <property type="entry name" value="Histidine kinase-like ATPase, C-terminal domain"/>
    <property type="match status" value="1"/>
</dbReference>